<dbReference type="InterPro" id="IPR036736">
    <property type="entry name" value="ACP-like_sf"/>
</dbReference>
<keyword evidence="3" id="KW-1185">Reference proteome</keyword>
<sequence length="78" mass="8694">MELATIGVVARLVKRSPDEIGLDDSLLHDLHLDSLHVLELLTLLEEEFGFETSAEDLRPEVFNTVSSLVTFVQSRQSA</sequence>
<gene>
    <name evidence="2" type="ORF">ACFO1S_11795</name>
</gene>
<evidence type="ECO:0000259" key="1">
    <source>
        <dbReference type="PROSITE" id="PS50075"/>
    </source>
</evidence>
<feature type="domain" description="Carrier" evidence="1">
    <location>
        <begin position="1"/>
        <end position="76"/>
    </location>
</feature>
<reference evidence="3" key="1">
    <citation type="journal article" date="2019" name="Int. J. Syst. Evol. Microbiol.">
        <title>The Global Catalogue of Microorganisms (GCM) 10K type strain sequencing project: providing services to taxonomists for standard genome sequencing and annotation.</title>
        <authorList>
            <consortium name="The Broad Institute Genomics Platform"/>
            <consortium name="The Broad Institute Genome Sequencing Center for Infectious Disease"/>
            <person name="Wu L."/>
            <person name="Ma J."/>
        </authorList>
    </citation>
    <scope>NUCLEOTIDE SEQUENCE [LARGE SCALE GENOMIC DNA]</scope>
    <source>
        <strain evidence="3">CGMCC 4.1641</strain>
    </source>
</reference>
<dbReference type="Gene3D" id="1.10.1200.10">
    <property type="entry name" value="ACP-like"/>
    <property type="match status" value="1"/>
</dbReference>
<dbReference type="PROSITE" id="PS50075">
    <property type="entry name" value="CARRIER"/>
    <property type="match status" value="1"/>
</dbReference>
<name>A0ABV8SAW1_9BACL</name>
<dbReference type="Pfam" id="PF00550">
    <property type="entry name" value="PP-binding"/>
    <property type="match status" value="1"/>
</dbReference>
<dbReference type="EMBL" id="JBHSED010000018">
    <property type="protein sequence ID" value="MFC4304112.1"/>
    <property type="molecule type" value="Genomic_DNA"/>
</dbReference>
<organism evidence="2 3">
    <name type="scientific">Cohnella boryungensis</name>
    <dbReference type="NCBI Taxonomy" id="768479"/>
    <lineage>
        <taxon>Bacteria</taxon>
        <taxon>Bacillati</taxon>
        <taxon>Bacillota</taxon>
        <taxon>Bacilli</taxon>
        <taxon>Bacillales</taxon>
        <taxon>Paenibacillaceae</taxon>
        <taxon>Cohnella</taxon>
    </lineage>
</organism>
<accession>A0ABV8SAW1</accession>
<dbReference type="InterPro" id="IPR009081">
    <property type="entry name" value="PP-bd_ACP"/>
</dbReference>
<evidence type="ECO:0000313" key="2">
    <source>
        <dbReference type="EMBL" id="MFC4304112.1"/>
    </source>
</evidence>
<comment type="caution">
    <text evidence="2">The sequence shown here is derived from an EMBL/GenBank/DDBJ whole genome shotgun (WGS) entry which is preliminary data.</text>
</comment>
<proteinExistence type="predicted"/>
<protein>
    <submittedName>
        <fullName evidence="2">Phosphopantetheine-binding protein</fullName>
    </submittedName>
</protein>
<dbReference type="Proteomes" id="UP001595755">
    <property type="component" value="Unassembled WGS sequence"/>
</dbReference>
<evidence type="ECO:0000313" key="3">
    <source>
        <dbReference type="Proteomes" id="UP001595755"/>
    </source>
</evidence>
<dbReference type="SUPFAM" id="SSF47336">
    <property type="entry name" value="ACP-like"/>
    <property type="match status" value="1"/>
</dbReference>